<protein>
    <submittedName>
        <fullName evidence="2">Methyltransferase</fullName>
    </submittedName>
</protein>
<dbReference type="PANTHER" id="PTHR42912:SF93">
    <property type="entry name" value="N6-ADENOSINE-METHYLTRANSFERASE TMT1A"/>
    <property type="match status" value="1"/>
</dbReference>
<organism evidence="2 3">
    <name type="scientific">Cellulomonas xylanilytica</name>
    <dbReference type="NCBI Taxonomy" id="233583"/>
    <lineage>
        <taxon>Bacteria</taxon>
        <taxon>Bacillati</taxon>
        <taxon>Actinomycetota</taxon>
        <taxon>Actinomycetes</taxon>
        <taxon>Micrococcales</taxon>
        <taxon>Cellulomonadaceae</taxon>
        <taxon>Cellulomonas</taxon>
    </lineage>
</organism>
<keyword evidence="3" id="KW-1185">Reference proteome</keyword>
<keyword evidence="2" id="KW-0489">Methyltransferase</keyword>
<dbReference type="SUPFAM" id="SSF53335">
    <property type="entry name" value="S-adenosyl-L-methionine-dependent methyltransferases"/>
    <property type="match status" value="1"/>
</dbReference>
<evidence type="ECO:0000313" key="2">
    <source>
        <dbReference type="EMBL" id="GEK20554.1"/>
    </source>
</evidence>
<dbReference type="Pfam" id="PF13649">
    <property type="entry name" value="Methyltransf_25"/>
    <property type="match status" value="1"/>
</dbReference>
<comment type="caution">
    <text evidence="2">The sequence shown here is derived from an EMBL/GenBank/DDBJ whole genome shotgun (WGS) entry which is preliminary data.</text>
</comment>
<dbReference type="AlphaFoldDB" id="A0A510V0W9"/>
<dbReference type="Gene3D" id="3.40.50.150">
    <property type="entry name" value="Vaccinia Virus protein VP39"/>
    <property type="match status" value="1"/>
</dbReference>
<dbReference type="CDD" id="cd02440">
    <property type="entry name" value="AdoMet_MTases"/>
    <property type="match status" value="1"/>
</dbReference>
<reference evidence="2 3" key="1">
    <citation type="submission" date="2019-07" db="EMBL/GenBank/DDBJ databases">
        <title>Whole genome shotgun sequence of Cellulomonas xylanilytica NBRC 101102.</title>
        <authorList>
            <person name="Hosoyama A."/>
            <person name="Uohara A."/>
            <person name="Ohji S."/>
            <person name="Ichikawa N."/>
        </authorList>
    </citation>
    <scope>NUCLEOTIDE SEQUENCE [LARGE SCALE GENOMIC DNA]</scope>
    <source>
        <strain evidence="2 3">NBRC 101102</strain>
    </source>
</reference>
<feature type="domain" description="Methyltransferase" evidence="1">
    <location>
        <begin position="41"/>
        <end position="131"/>
    </location>
</feature>
<dbReference type="InterPro" id="IPR041698">
    <property type="entry name" value="Methyltransf_25"/>
</dbReference>
<sequence length="196" mass="21363">MRTAYAARAAEYTELLGSVSAMDPLDRQLIAEWGARCRGLVVDAGCGPGHWTHLLSELGAEVEGVDLVPAFVEQAQARFPAVSYRVARLDDLGLPDGSAGGVLAWYSLIHVEPVRVPTVLREIRRCLRADGTLLVGFFAGDRLEPFPHAVVTAYSWPVDDLARLVEDAGFMVEPAQVRANPDRPGRHHVAMLARRA</sequence>
<evidence type="ECO:0000313" key="3">
    <source>
        <dbReference type="Proteomes" id="UP000321118"/>
    </source>
</evidence>
<dbReference type="GO" id="GO:0032259">
    <property type="term" value="P:methylation"/>
    <property type="evidence" value="ECO:0007669"/>
    <property type="project" value="UniProtKB-KW"/>
</dbReference>
<gene>
    <name evidence="2" type="ORF">CXY01_10740</name>
</gene>
<evidence type="ECO:0000259" key="1">
    <source>
        <dbReference type="Pfam" id="PF13649"/>
    </source>
</evidence>
<keyword evidence="2" id="KW-0808">Transferase</keyword>
<dbReference type="EMBL" id="BJUB01000002">
    <property type="protein sequence ID" value="GEK20554.1"/>
    <property type="molecule type" value="Genomic_DNA"/>
</dbReference>
<dbReference type="Proteomes" id="UP000321118">
    <property type="component" value="Unassembled WGS sequence"/>
</dbReference>
<dbReference type="InterPro" id="IPR029063">
    <property type="entry name" value="SAM-dependent_MTases_sf"/>
</dbReference>
<proteinExistence type="predicted"/>
<accession>A0A510V0W9</accession>
<name>A0A510V0W9_9CELL</name>
<dbReference type="GO" id="GO:0008168">
    <property type="term" value="F:methyltransferase activity"/>
    <property type="evidence" value="ECO:0007669"/>
    <property type="project" value="UniProtKB-KW"/>
</dbReference>
<dbReference type="InterPro" id="IPR050508">
    <property type="entry name" value="Methyltransf_Superfamily"/>
</dbReference>
<dbReference type="PANTHER" id="PTHR42912">
    <property type="entry name" value="METHYLTRANSFERASE"/>
    <property type="match status" value="1"/>
</dbReference>